<reference evidence="2" key="2">
    <citation type="journal article" date="2011" name="Stand. Genomic Sci.">
        <title>Complete genome sequence of Weeksella virosa type strain (9751T).</title>
        <authorList>
            <person name="Lang E."/>
            <person name="Teshima H."/>
            <person name="Lucas S."/>
            <person name="Lapidus A."/>
            <person name="Hammon N."/>
            <person name="Deshpande S."/>
            <person name="Nolan M."/>
            <person name="Cheng J."/>
            <person name="Pitluck S."/>
            <person name="Liolios K."/>
            <person name="Pagani I."/>
            <person name="Mikhailova N."/>
            <person name="Ivanova N."/>
            <person name="Mavromatis K."/>
            <person name="Pati A."/>
            <person name="Tapia R."/>
            <person name="Han C."/>
            <person name="Goodwin L."/>
            <person name="Chen A."/>
            <person name="Palaniappan K."/>
            <person name="Land M."/>
            <person name="Hauser L."/>
            <person name="Chang Y."/>
            <person name="Jeffries C."/>
            <person name="Brambilla E."/>
            <person name="Kopitz M."/>
            <person name="Rohde M."/>
            <person name="Goker M."/>
            <person name="Tindall B."/>
            <person name="Detter J."/>
            <person name="Woyke T."/>
            <person name="Bristow J."/>
            <person name="Eisen J."/>
            <person name="Markowitz V."/>
            <person name="Hugenholtz P."/>
            <person name="Klenk H."/>
            <person name="Kyrpides N."/>
        </authorList>
    </citation>
    <scope>NUCLEOTIDE SEQUENCE [LARGE SCALE GENOMIC DNA]</scope>
    <source>
        <strain evidence="2">ATCC 43766 / DSM 16922 / JCM 21250 / NBRC 16016 / NCTC 11634 / CL345/78</strain>
    </source>
</reference>
<organism evidence="1 2">
    <name type="scientific">Weeksella virosa (strain ATCC 43766 / DSM 16922 / JCM 21250 / CCUG 30538 / CDC 9751 / IAM 14551 / NBRC 16016 / NCTC 11634 / CL345/78)</name>
    <dbReference type="NCBI Taxonomy" id="865938"/>
    <lineage>
        <taxon>Bacteria</taxon>
        <taxon>Pseudomonadati</taxon>
        <taxon>Bacteroidota</taxon>
        <taxon>Flavobacteriia</taxon>
        <taxon>Flavobacteriales</taxon>
        <taxon>Weeksellaceae</taxon>
        <taxon>Weeksella</taxon>
    </lineage>
</organism>
<dbReference type="HOGENOM" id="CLU_125836_0_0_10"/>
<dbReference type="STRING" id="865938.Weevi_0273"/>
<gene>
    <name evidence="1" type="ordered locus">Weevi_0273</name>
</gene>
<evidence type="ECO:0000313" key="2">
    <source>
        <dbReference type="Proteomes" id="UP000008641"/>
    </source>
</evidence>
<sequence>MDRMMRSAIDNLRNELLEIQDFVETTPSDDINEVVNRGNDLVAYLARTSKILADAKLMKDEKTNSTFIEEIKRISQLSPTIANKYIDSLCKDENYIVNWAERLNRTCTHQLDWCRSVLSKAKEEMRNLNLPNVK</sequence>
<evidence type="ECO:0000313" key="1">
    <source>
        <dbReference type="EMBL" id="ADX66995.1"/>
    </source>
</evidence>
<accession>F0NXT8</accession>
<dbReference type="eggNOG" id="ENOG5033249">
    <property type="taxonomic scope" value="Bacteria"/>
</dbReference>
<keyword evidence="2" id="KW-1185">Reference proteome</keyword>
<protein>
    <submittedName>
        <fullName evidence="1">Uncharacterized protein</fullName>
    </submittedName>
</protein>
<dbReference type="AlphaFoldDB" id="F0NXT8"/>
<name>F0NXT8_WEEVC</name>
<dbReference type="EMBL" id="CP002455">
    <property type="protein sequence ID" value="ADX66995.1"/>
    <property type="molecule type" value="Genomic_DNA"/>
</dbReference>
<dbReference type="Proteomes" id="UP000008641">
    <property type="component" value="Chromosome"/>
</dbReference>
<proteinExistence type="predicted"/>
<reference evidence="1 2" key="1">
    <citation type="journal article" date="2011" name="Stand. Genomic Sci.">
        <title>Complete genome sequence of Weeksella virosa type strain (9751).</title>
        <authorList>
            <person name="Lang E."/>
            <person name="Teshima H."/>
            <person name="Lucas S."/>
            <person name="Lapidus A."/>
            <person name="Hammon N."/>
            <person name="Deshpande S."/>
            <person name="Nolan M."/>
            <person name="Cheng J.F."/>
            <person name="Pitluck S."/>
            <person name="Liolios K."/>
            <person name="Pagani I."/>
            <person name="Mikhailova N."/>
            <person name="Ivanova N."/>
            <person name="Mavromatis K."/>
            <person name="Pati A."/>
            <person name="Tapia R."/>
            <person name="Han C."/>
            <person name="Goodwin L."/>
            <person name="Chen A."/>
            <person name="Palaniappan K."/>
            <person name="Land M."/>
            <person name="Hauser L."/>
            <person name="Chang Y.J."/>
            <person name="Jeffries C.D."/>
            <person name="Brambilla E.M."/>
            <person name="Kopitz M."/>
            <person name="Rohde M."/>
            <person name="Goker M."/>
            <person name="Tindall B.J."/>
            <person name="Detter J.C."/>
            <person name="Woyke T."/>
            <person name="Bristow J."/>
            <person name="Eisen J.A."/>
            <person name="Markowitz V."/>
            <person name="Hugenholtz P."/>
            <person name="Klenk H.P."/>
            <person name="Kyrpides N.C."/>
        </authorList>
    </citation>
    <scope>NUCLEOTIDE SEQUENCE [LARGE SCALE GENOMIC DNA]</scope>
    <source>
        <strain evidence="2">ATCC 43766 / DSM 16922 / JCM 21250 / NBRC 16016 / NCTC 11634 / CL345/78</strain>
    </source>
</reference>
<dbReference type="KEGG" id="wvi:Weevi_0273"/>